<evidence type="ECO:0000256" key="8">
    <source>
        <dbReference type="RuleBase" id="RU000461"/>
    </source>
</evidence>
<evidence type="ECO:0000256" key="1">
    <source>
        <dbReference type="ARBA" id="ARBA00001971"/>
    </source>
</evidence>
<dbReference type="AlphaFoldDB" id="A0A2N9HJU8"/>
<comment type="subcellular location">
    <subcellularLocation>
        <location evidence="2">Membrane</location>
        <topology evidence="2">Single-pass membrane protein</topology>
    </subcellularLocation>
</comment>
<dbReference type="Pfam" id="PF00067">
    <property type="entry name" value="p450"/>
    <property type="match status" value="1"/>
</dbReference>
<evidence type="ECO:0000256" key="6">
    <source>
        <dbReference type="ARBA" id="ARBA00023136"/>
    </source>
</evidence>
<evidence type="ECO:0000256" key="2">
    <source>
        <dbReference type="ARBA" id="ARBA00004167"/>
    </source>
</evidence>
<dbReference type="SUPFAM" id="SSF48264">
    <property type="entry name" value="Cytochrome P450"/>
    <property type="match status" value="1"/>
</dbReference>
<protein>
    <recommendedName>
        <fullName evidence="10">Cytochrome P450</fullName>
    </recommendedName>
</protein>
<organism evidence="9">
    <name type="scientific">Fagus sylvatica</name>
    <name type="common">Beechnut</name>
    <dbReference type="NCBI Taxonomy" id="28930"/>
    <lineage>
        <taxon>Eukaryota</taxon>
        <taxon>Viridiplantae</taxon>
        <taxon>Streptophyta</taxon>
        <taxon>Embryophyta</taxon>
        <taxon>Tracheophyta</taxon>
        <taxon>Spermatophyta</taxon>
        <taxon>Magnoliopsida</taxon>
        <taxon>eudicotyledons</taxon>
        <taxon>Gunneridae</taxon>
        <taxon>Pentapetalae</taxon>
        <taxon>rosids</taxon>
        <taxon>fabids</taxon>
        <taxon>Fagales</taxon>
        <taxon>Fagaceae</taxon>
        <taxon>Fagus</taxon>
    </lineage>
</organism>
<dbReference type="PROSITE" id="PS00086">
    <property type="entry name" value="CYTOCHROME_P450"/>
    <property type="match status" value="1"/>
</dbReference>
<evidence type="ECO:0008006" key="10">
    <source>
        <dbReference type="Google" id="ProtNLM"/>
    </source>
</evidence>
<keyword evidence="8" id="KW-0560">Oxidoreductase</keyword>
<dbReference type="InterPro" id="IPR036396">
    <property type="entry name" value="Cyt_P450_sf"/>
</dbReference>
<evidence type="ECO:0000256" key="5">
    <source>
        <dbReference type="ARBA" id="ARBA00022989"/>
    </source>
</evidence>
<dbReference type="PRINTS" id="PR00463">
    <property type="entry name" value="EP450I"/>
</dbReference>
<keyword evidence="3" id="KW-0812">Transmembrane</keyword>
<evidence type="ECO:0000256" key="4">
    <source>
        <dbReference type="ARBA" id="ARBA00022723"/>
    </source>
</evidence>
<keyword evidence="7 8" id="KW-0408">Iron</keyword>
<dbReference type="PANTHER" id="PTHR24298">
    <property type="entry name" value="FLAVONOID 3'-MONOOXYGENASE-RELATED"/>
    <property type="match status" value="1"/>
</dbReference>
<dbReference type="InterPro" id="IPR001128">
    <property type="entry name" value="Cyt_P450"/>
</dbReference>
<comment type="similarity">
    <text evidence="8">Belongs to the cytochrome P450 family.</text>
</comment>
<dbReference type="Gene3D" id="1.10.630.10">
    <property type="entry name" value="Cytochrome P450"/>
    <property type="match status" value="1"/>
</dbReference>
<dbReference type="GO" id="GO:0016709">
    <property type="term" value="F:oxidoreductase activity, acting on paired donors, with incorporation or reduction of molecular oxygen, NAD(P)H as one donor, and incorporation of one atom of oxygen"/>
    <property type="evidence" value="ECO:0007669"/>
    <property type="project" value="TreeGrafter"/>
</dbReference>
<sequence length="368" mass="41577">MMELFSAQKVEHSHVVRKEEIAWFLRQVLECAKKKQVVDVGAELMKLTNNTTCRMLMNMRYSNECDESVKIIGSVKEFVKILGKIWIGDVLGPLKILAFWIYGRHAIDVTSRYDEILEKVLKQHEASPKIENEDLMDILLKVHQDHNAEFKITRTHLKAILLDLFGAGTGTSGEAMGWIIAELINHPNAYNKVREEIKYVVGNARLVEELDVQSLPYLQAVVKEALRLHPPVPIVVRECRKDCKIKEFDIPEITVVAINVYAINRDPEIWDNANDFWPERFLVSSKEKDVLNYIPFGGGRRGCPGSKLALSLMHTTIAAIVQCFDWKVGGEGGDGKVNMEVGIGISLPMAQPFISLPIVHFNPFTSSI</sequence>
<evidence type="ECO:0000313" key="9">
    <source>
        <dbReference type="EMBL" id="SPD12238.1"/>
    </source>
</evidence>
<dbReference type="GO" id="GO:0005506">
    <property type="term" value="F:iron ion binding"/>
    <property type="evidence" value="ECO:0007669"/>
    <property type="project" value="InterPro"/>
</dbReference>
<dbReference type="InterPro" id="IPR002401">
    <property type="entry name" value="Cyt_P450_E_grp-I"/>
</dbReference>
<keyword evidence="4 7" id="KW-0479">Metal-binding</keyword>
<name>A0A2N9HJU8_FAGSY</name>
<reference evidence="9" key="1">
    <citation type="submission" date="2018-02" db="EMBL/GenBank/DDBJ databases">
        <authorList>
            <person name="Cohen D.B."/>
            <person name="Kent A.D."/>
        </authorList>
    </citation>
    <scope>NUCLEOTIDE SEQUENCE</scope>
</reference>
<dbReference type="GO" id="GO:0016020">
    <property type="term" value="C:membrane"/>
    <property type="evidence" value="ECO:0007669"/>
    <property type="project" value="UniProtKB-SubCell"/>
</dbReference>
<proteinExistence type="inferred from homology"/>
<keyword evidence="7 8" id="KW-0349">Heme</keyword>
<feature type="binding site" description="axial binding residue" evidence="7">
    <location>
        <position position="303"/>
    </location>
    <ligand>
        <name>heme</name>
        <dbReference type="ChEBI" id="CHEBI:30413"/>
    </ligand>
    <ligandPart>
        <name>Fe</name>
        <dbReference type="ChEBI" id="CHEBI:18248"/>
    </ligandPart>
</feature>
<dbReference type="InterPro" id="IPR051103">
    <property type="entry name" value="Plant_metabolite_P450s"/>
</dbReference>
<dbReference type="EMBL" id="OIVN01003579">
    <property type="protein sequence ID" value="SPD12238.1"/>
    <property type="molecule type" value="Genomic_DNA"/>
</dbReference>
<gene>
    <name evidence="9" type="ORF">FSB_LOCUS40120</name>
</gene>
<keyword evidence="5" id="KW-1133">Transmembrane helix</keyword>
<keyword evidence="8" id="KW-0503">Monooxygenase</keyword>
<dbReference type="GO" id="GO:0020037">
    <property type="term" value="F:heme binding"/>
    <property type="evidence" value="ECO:0007669"/>
    <property type="project" value="InterPro"/>
</dbReference>
<accession>A0A2N9HJU8</accession>
<keyword evidence="6" id="KW-0472">Membrane</keyword>
<evidence type="ECO:0000256" key="3">
    <source>
        <dbReference type="ARBA" id="ARBA00022692"/>
    </source>
</evidence>
<dbReference type="PRINTS" id="PR00385">
    <property type="entry name" value="P450"/>
</dbReference>
<comment type="cofactor">
    <cofactor evidence="1 7">
        <name>heme</name>
        <dbReference type="ChEBI" id="CHEBI:30413"/>
    </cofactor>
</comment>
<dbReference type="PANTHER" id="PTHR24298:SF59">
    <property type="entry name" value="CYTOCHROME P450, FAMILY 705, SUBFAMILY A, POLYPEPTIDE 25-RELATED"/>
    <property type="match status" value="1"/>
</dbReference>
<dbReference type="InterPro" id="IPR017972">
    <property type="entry name" value="Cyt_P450_CS"/>
</dbReference>
<evidence type="ECO:0000256" key="7">
    <source>
        <dbReference type="PIRSR" id="PIRSR602401-1"/>
    </source>
</evidence>